<sequence length="71" mass="8263">MVQNQALQDKEVLTDMLMTEKFVSSSYDTAVLESATPQVRQAFQHIQKDEQSHAEQIFQAMQQRGWYQVQS</sequence>
<name>A0AAU0UL68_9FIRM</name>
<evidence type="ECO:0000313" key="1">
    <source>
        <dbReference type="EMBL" id="WRO20614.1"/>
    </source>
</evidence>
<dbReference type="RefSeq" id="WP_366923503.1">
    <property type="nucleotide sequence ID" value="NZ_CP121694.1"/>
</dbReference>
<dbReference type="InterPro" id="IPR012347">
    <property type="entry name" value="Ferritin-like"/>
</dbReference>
<gene>
    <name evidence="1" type="ORF">MFMK1_000397</name>
</gene>
<reference evidence="1 2" key="1">
    <citation type="submission" date="2023-04" db="EMBL/GenBank/DDBJ databases">
        <authorList>
            <person name="Hsu D."/>
        </authorList>
    </citation>
    <scope>NUCLEOTIDE SEQUENCE [LARGE SCALE GENOMIC DNA]</scope>
    <source>
        <strain evidence="1 2">MK1</strain>
    </source>
</reference>
<dbReference type="Pfam" id="PF07875">
    <property type="entry name" value="Coat_F"/>
    <property type="match status" value="1"/>
</dbReference>
<keyword evidence="1" id="KW-0946">Virion</keyword>
<dbReference type="InterPro" id="IPR009078">
    <property type="entry name" value="Ferritin-like_SF"/>
</dbReference>
<dbReference type="InterPro" id="IPR012851">
    <property type="entry name" value="Spore_coat_CotF-like"/>
</dbReference>
<dbReference type="KEGG" id="dbc:MFMK1_000397"/>
<organism evidence="1 2">
    <name type="scientific">Metallumcola ferriviriculae</name>
    <dbReference type="NCBI Taxonomy" id="3039180"/>
    <lineage>
        <taxon>Bacteria</taxon>
        <taxon>Bacillati</taxon>
        <taxon>Bacillota</taxon>
        <taxon>Clostridia</taxon>
        <taxon>Neomoorellales</taxon>
        <taxon>Desulfitibacteraceae</taxon>
        <taxon>Metallumcola</taxon>
    </lineage>
</organism>
<dbReference type="EMBL" id="CP121694">
    <property type="protein sequence ID" value="WRO20614.1"/>
    <property type="molecule type" value="Genomic_DNA"/>
</dbReference>
<keyword evidence="1" id="KW-0167">Capsid protein</keyword>
<evidence type="ECO:0000313" key="2">
    <source>
        <dbReference type="Proteomes" id="UP001329915"/>
    </source>
</evidence>
<dbReference type="SUPFAM" id="SSF47240">
    <property type="entry name" value="Ferritin-like"/>
    <property type="match status" value="1"/>
</dbReference>
<accession>A0AAU0UL68</accession>
<dbReference type="Proteomes" id="UP001329915">
    <property type="component" value="Chromosome"/>
</dbReference>
<keyword evidence="2" id="KW-1185">Reference proteome</keyword>
<protein>
    <submittedName>
        <fullName evidence="1">Spore coat protein</fullName>
    </submittedName>
</protein>
<dbReference type="Gene3D" id="1.20.1260.10">
    <property type="match status" value="1"/>
</dbReference>
<dbReference type="AlphaFoldDB" id="A0AAU0UL68"/>
<proteinExistence type="predicted"/>